<reference evidence="7 8" key="1">
    <citation type="journal article" date="2020" name="J. Phycol.">
        <title>Comparative genome analysis reveals Cyanidiococcus gen. nov., a new extremophilic red algal genus sister to Cyanidioschyzon (Cyanidioschyzonaceae, Rhodophyta).</title>
        <authorList>
            <person name="Liu S.-L."/>
            <person name="Chiang Y.-R."/>
            <person name="Yoon H.S."/>
            <person name="Fu H.-Y."/>
        </authorList>
    </citation>
    <scope>NUCLEOTIDE SEQUENCE [LARGE SCALE GENOMIC DNA]</scope>
    <source>
        <strain evidence="7 8">THAL066</strain>
    </source>
</reference>
<dbReference type="PROSITE" id="PS00478">
    <property type="entry name" value="LIM_DOMAIN_1"/>
    <property type="match status" value="1"/>
</dbReference>
<evidence type="ECO:0000256" key="1">
    <source>
        <dbReference type="ARBA" id="ARBA00022723"/>
    </source>
</evidence>
<dbReference type="CDD" id="cd08368">
    <property type="entry name" value="LIM"/>
    <property type="match status" value="2"/>
</dbReference>
<dbReference type="GO" id="GO:0046872">
    <property type="term" value="F:metal ion binding"/>
    <property type="evidence" value="ECO:0007669"/>
    <property type="project" value="UniProtKB-KW"/>
</dbReference>
<feature type="compositionally biased region" description="Polar residues" evidence="5">
    <location>
        <begin position="517"/>
        <end position="530"/>
    </location>
</feature>
<dbReference type="GO" id="GO:0030036">
    <property type="term" value="P:actin cytoskeleton organization"/>
    <property type="evidence" value="ECO:0007669"/>
    <property type="project" value="TreeGrafter"/>
</dbReference>
<feature type="domain" description="LIM zinc-binding" evidence="6">
    <location>
        <begin position="557"/>
        <end position="617"/>
    </location>
</feature>
<evidence type="ECO:0000256" key="2">
    <source>
        <dbReference type="ARBA" id="ARBA00022833"/>
    </source>
</evidence>
<dbReference type="Pfam" id="PF00412">
    <property type="entry name" value="LIM"/>
    <property type="match status" value="2"/>
</dbReference>
<feature type="region of interest" description="Disordered" evidence="5">
    <location>
        <begin position="688"/>
        <end position="708"/>
    </location>
</feature>
<name>A0A7J7IFM9_9RHOD</name>
<dbReference type="OrthoDB" id="5078at2759"/>
<dbReference type="PROSITE" id="PS50023">
    <property type="entry name" value="LIM_DOMAIN_2"/>
    <property type="match status" value="2"/>
</dbReference>
<dbReference type="AlphaFoldDB" id="A0A7J7IFM9"/>
<gene>
    <name evidence="7" type="ORF">F1559_003067</name>
</gene>
<dbReference type="SMART" id="SM00132">
    <property type="entry name" value="LIM"/>
    <property type="match status" value="2"/>
</dbReference>
<evidence type="ECO:0000259" key="6">
    <source>
        <dbReference type="PROSITE" id="PS50023"/>
    </source>
</evidence>
<sequence length="708" mass="78935">MTPQQDVVSSAKLRQALSALLLQSPRGLSVRFRDPDDCQSRLFVHIESGRAWIADRSSAIVEELGSDPSTTAALLRDSFHLLCAPTAPNSGEQPSDNLDFLIRLRTSDQVALLGMERLPGSLAPFQVSPLRQKMDEFAETAAVRMRVPWTAPQQKLLFLLSSLDGKFMLAKPQSTQTRTKAGTCIELQRIATDTSATVIETSGASQRALALTIELDTLALDRACFRSAWKNRELAWLRPHGDHCLLSGIADTHWVPIEPLEVAWQRVATQQLHWPRPVRMKLLSFAIGGRMLEGKWYGLGTNHSLCLWQEASPLVCCERKQSSSKNKSRWQVSLSSQKNETPAVFRILWRSGNRPSSCFLRLCCPSKGARPDDEGVALYLGLEKSNSRLVLKHRPRQWELFEIHLDDAGEDPWTRCSDVRSAKTAELGVGPQATEDAYFARARRVLDELCREERSQTETERRTGQTQEIVGRRNAVIDKVAMALAQREAERPARARSGRDQPHALPGNRAESETEMETTLKTGSKSSPSTKDSDAESGEHPQVVQGGTTSADPQSNLLCAQCRQSIIGQYVRALSKSFHPACFTCSICSRPLAPAAKFRTSLGNPFCETCYAQHIAPRCARCKAPITDLVVTAMERKWHRECLRCVRCGLPLCDERSSGSNRFYLYPGHPDKPHCELCVRGERRQREAPRVLSGDGGATVLDQGRRYR</sequence>
<dbReference type="GO" id="GO:0031941">
    <property type="term" value="C:filamentous actin"/>
    <property type="evidence" value="ECO:0007669"/>
    <property type="project" value="TreeGrafter"/>
</dbReference>
<feature type="region of interest" description="Disordered" evidence="5">
    <location>
        <begin position="485"/>
        <end position="550"/>
    </location>
</feature>
<dbReference type="SUPFAM" id="SSF57716">
    <property type="entry name" value="Glucocorticoid receptor-like (DNA-binding domain)"/>
    <property type="match status" value="2"/>
</dbReference>
<feature type="domain" description="LIM zinc-binding" evidence="6">
    <location>
        <begin position="618"/>
        <end position="685"/>
    </location>
</feature>
<proteinExistence type="predicted"/>
<evidence type="ECO:0000256" key="4">
    <source>
        <dbReference type="PROSITE-ProRule" id="PRU00125"/>
    </source>
</evidence>
<dbReference type="GO" id="GO:0051371">
    <property type="term" value="F:muscle alpha-actinin binding"/>
    <property type="evidence" value="ECO:0007669"/>
    <property type="project" value="TreeGrafter"/>
</dbReference>
<keyword evidence="1 4" id="KW-0479">Metal-binding</keyword>
<comment type="caution">
    <text evidence="7">The sequence shown here is derived from an EMBL/GenBank/DDBJ whole genome shotgun (WGS) entry which is preliminary data.</text>
</comment>
<keyword evidence="2 4" id="KW-0862">Zinc</keyword>
<organism evidence="7 8">
    <name type="scientific">Cyanidiococcus yangmingshanensis</name>
    <dbReference type="NCBI Taxonomy" id="2690220"/>
    <lineage>
        <taxon>Eukaryota</taxon>
        <taxon>Rhodophyta</taxon>
        <taxon>Bangiophyceae</taxon>
        <taxon>Cyanidiales</taxon>
        <taxon>Cyanidiaceae</taxon>
        <taxon>Cyanidiococcus</taxon>
    </lineage>
</organism>
<evidence type="ECO:0000256" key="3">
    <source>
        <dbReference type="ARBA" id="ARBA00023038"/>
    </source>
</evidence>
<dbReference type="Gene3D" id="2.10.110.10">
    <property type="entry name" value="Cysteine Rich Protein"/>
    <property type="match status" value="2"/>
</dbReference>
<dbReference type="GO" id="GO:0001725">
    <property type="term" value="C:stress fiber"/>
    <property type="evidence" value="ECO:0007669"/>
    <property type="project" value="TreeGrafter"/>
</dbReference>
<evidence type="ECO:0000313" key="8">
    <source>
        <dbReference type="Proteomes" id="UP000530660"/>
    </source>
</evidence>
<dbReference type="Proteomes" id="UP000530660">
    <property type="component" value="Unassembled WGS sequence"/>
</dbReference>
<dbReference type="GO" id="GO:0003779">
    <property type="term" value="F:actin binding"/>
    <property type="evidence" value="ECO:0007669"/>
    <property type="project" value="TreeGrafter"/>
</dbReference>
<dbReference type="PANTHER" id="PTHR24214">
    <property type="entry name" value="PDZ AND LIM DOMAIN PROTEIN ZASP"/>
    <property type="match status" value="1"/>
</dbReference>
<dbReference type="PANTHER" id="PTHR24214:SF38">
    <property type="entry name" value="PDZ AND LIM DOMAIN PROTEIN ZASP-RELATED"/>
    <property type="match status" value="1"/>
</dbReference>
<protein>
    <recommendedName>
        <fullName evidence="6">LIM zinc-binding domain-containing protein</fullName>
    </recommendedName>
</protein>
<evidence type="ECO:0000256" key="5">
    <source>
        <dbReference type="SAM" id="MobiDB-lite"/>
    </source>
</evidence>
<dbReference type="InterPro" id="IPR001781">
    <property type="entry name" value="Znf_LIM"/>
</dbReference>
<evidence type="ECO:0000313" key="7">
    <source>
        <dbReference type="EMBL" id="KAF6001317.1"/>
    </source>
</evidence>
<keyword evidence="3 4" id="KW-0440">LIM domain</keyword>
<accession>A0A7J7IFM9</accession>
<dbReference type="EMBL" id="VWRR01000015">
    <property type="protein sequence ID" value="KAF6001317.1"/>
    <property type="molecule type" value="Genomic_DNA"/>
</dbReference>
<keyword evidence="8" id="KW-1185">Reference proteome</keyword>
<dbReference type="GO" id="GO:0005912">
    <property type="term" value="C:adherens junction"/>
    <property type="evidence" value="ECO:0007669"/>
    <property type="project" value="TreeGrafter"/>
</dbReference>
<dbReference type="InterPro" id="IPR050604">
    <property type="entry name" value="PDZ-LIM_domain"/>
</dbReference>
<feature type="compositionally biased region" description="Basic and acidic residues" evidence="5">
    <location>
        <begin position="487"/>
        <end position="502"/>
    </location>
</feature>